<dbReference type="Proteomes" id="UP000053989">
    <property type="component" value="Unassembled WGS sequence"/>
</dbReference>
<feature type="region of interest" description="Disordered" evidence="1">
    <location>
        <begin position="1"/>
        <end position="98"/>
    </location>
</feature>
<reference evidence="2 3" key="1">
    <citation type="submission" date="2014-04" db="EMBL/GenBank/DDBJ databases">
        <authorList>
            <consortium name="DOE Joint Genome Institute"/>
            <person name="Kuo A."/>
            <person name="Kohler A."/>
            <person name="Nagy L.G."/>
            <person name="Floudas D."/>
            <person name="Copeland A."/>
            <person name="Barry K.W."/>
            <person name="Cichocki N."/>
            <person name="Veneault-Fourrey C."/>
            <person name="LaButti K."/>
            <person name="Lindquist E.A."/>
            <person name="Lipzen A."/>
            <person name="Lundell T."/>
            <person name="Morin E."/>
            <person name="Murat C."/>
            <person name="Sun H."/>
            <person name="Tunlid A."/>
            <person name="Henrissat B."/>
            <person name="Grigoriev I.V."/>
            <person name="Hibbett D.S."/>
            <person name="Martin F."/>
            <person name="Nordberg H.P."/>
            <person name="Cantor M.N."/>
            <person name="Hua S.X."/>
        </authorList>
    </citation>
    <scope>NUCLEOTIDE SEQUENCE [LARGE SCALE GENOMIC DNA]</scope>
    <source>
        <strain evidence="2 3">Foug A</strain>
    </source>
</reference>
<reference evidence="3" key="2">
    <citation type="submission" date="2015-01" db="EMBL/GenBank/DDBJ databases">
        <title>Evolutionary Origins and Diversification of the Mycorrhizal Mutualists.</title>
        <authorList>
            <consortium name="DOE Joint Genome Institute"/>
            <consortium name="Mycorrhizal Genomics Consortium"/>
            <person name="Kohler A."/>
            <person name="Kuo A."/>
            <person name="Nagy L.G."/>
            <person name="Floudas D."/>
            <person name="Copeland A."/>
            <person name="Barry K.W."/>
            <person name="Cichocki N."/>
            <person name="Veneault-Fourrey C."/>
            <person name="LaButti K."/>
            <person name="Lindquist E.A."/>
            <person name="Lipzen A."/>
            <person name="Lundell T."/>
            <person name="Morin E."/>
            <person name="Murat C."/>
            <person name="Riley R."/>
            <person name="Ohm R."/>
            <person name="Sun H."/>
            <person name="Tunlid A."/>
            <person name="Henrissat B."/>
            <person name="Grigoriev I.V."/>
            <person name="Hibbett D.S."/>
            <person name="Martin F."/>
        </authorList>
    </citation>
    <scope>NUCLEOTIDE SEQUENCE [LARGE SCALE GENOMIC DNA]</scope>
    <source>
        <strain evidence="3">Foug A</strain>
    </source>
</reference>
<dbReference type="AlphaFoldDB" id="A0A0C3DKA2"/>
<evidence type="ECO:0000313" key="2">
    <source>
        <dbReference type="EMBL" id="KIM56496.1"/>
    </source>
</evidence>
<dbReference type="HOGENOM" id="CLU_150838_0_0_1"/>
<sequence length="124" mass="13375">MSNKDYYAGGGQAQYYPPQGALSSRTVVGRDRRANRWFLPGPPPGQGGYYPQQPQQSYQGQPGYGQQPGYHGGQPGYQPQPAPQTVYVQQPTNQRSDSGTGCLACLAGACLCCCAEEMLCDCLF</sequence>
<gene>
    <name evidence="2" type="ORF">SCLCIDRAFT_1220302</name>
</gene>
<accession>A0A0C3DKA2</accession>
<evidence type="ECO:0000313" key="3">
    <source>
        <dbReference type="Proteomes" id="UP000053989"/>
    </source>
</evidence>
<proteinExistence type="predicted"/>
<evidence type="ECO:0000256" key="1">
    <source>
        <dbReference type="SAM" id="MobiDB-lite"/>
    </source>
</evidence>
<feature type="compositionally biased region" description="Polar residues" evidence="1">
    <location>
        <begin position="86"/>
        <end position="98"/>
    </location>
</feature>
<name>A0A0C3DKA2_9AGAM</name>
<keyword evidence="3" id="KW-1185">Reference proteome</keyword>
<dbReference type="STRING" id="1036808.A0A0C3DKA2"/>
<protein>
    <recommendedName>
        <fullName evidence="4">Cysteine-rich transmembrane CYSTM domain-containing protein</fullName>
    </recommendedName>
</protein>
<dbReference type="EMBL" id="KN822115">
    <property type="protein sequence ID" value="KIM56496.1"/>
    <property type="molecule type" value="Genomic_DNA"/>
</dbReference>
<evidence type="ECO:0008006" key="4">
    <source>
        <dbReference type="Google" id="ProtNLM"/>
    </source>
</evidence>
<dbReference type="InParanoid" id="A0A0C3DKA2"/>
<feature type="compositionally biased region" description="Low complexity" evidence="1">
    <location>
        <begin position="49"/>
        <end position="69"/>
    </location>
</feature>
<organism evidence="2 3">
    <name type="scientific">Scleroderma citrinum Foug A</name>
    <dbReference type="NCBI Taxonomy" id="1036808"/>
    <lineage>
        <taxon>Eukaryota</taxon>
        <taxon>Fungi</taxon>
        <taxon>Dikarya</taxon>
        <taxon>Basidiomycota</taxon>
        <taxon>Agaricomycotina</taxon>
        <taxon>Agaricomycetes</taxon>
        <taxon>Agaricomycetidae</taxon>
        <taxon>Boletales</taxon>
        <taxon>Sclerodermatineae</taxon>
        <taxon>Sclerodermataceae</taxon>
        <taxon>Scleroderma</taxon>
    </lineage>
</organism>